<dbReference type="InParanoid" id="D8U5R1"/>
<keyword evidence="3" id="KW-1185">Reference proteome</keyword>
<gene>
    <name evidence="2" type="ORF">VOLCADRAFT_94781</name>
</gene>
<reference evidence="2 3" key="1">
    <citation type="journal article" date="2010" name="Science">
        <title>Genomic analysis of organismal complexity in the multicellular green alga Volvox carteri.</title>
        <authorList>
            <person name="Prochnik S.E."/>
            <person name="Umen J."/>
            <person name="Nedelcu A.M."/>
            <person name="Hallmann A."/>
            <person name="Miller S.M."/>
            <person name="Nishii I."/>
            <person name="Ferris P."/>
            <person name="Kuo A."/>
            <person name="Mitros T."/>
            <person name="Fritz-Laylin L.K."/>
            <person name="Hellsten U."/>
            <person name="Chapman J."/>
            <person name="Simakov O."/>
            <person name="Rensing S.A."/>
            <person name="Terry A."/>
            <person name="Pangilinan J."/>
            <person name="Kapitonov V."/>
            <person name="Jurka J."/>
            <person name="Salamov A."/>
            <person name="Shapiro H."/>
            <person name="Schmutz J."/>
            <person name="Grimwood J."/>
            <person name="Lindquist E."/>
            <person name="Lucas S."/>
            <person name="Grigoriev I.V."/>
            <person name="Schmitt R."/>
            <person name="Kirk D."/>
            <person name="Rokhsar D.S."/>
        </authorList>
    </citation>
    <scope>NUCLEOTIDE SEQUENCE [LARGE SCALE GENOMIC DNA]</scope>
    <source>
        <strain evidence="3">f. Nagariensis / Eve</strain>
    </source>
</reference>
<sequence length="382" mass="41407">MDSQDIFEEVASQTGAALAALTIDDCTRPKNGASLVAWTLQDWQPCGIETHVLLSSFPGTCDGNPAAEPVGTDATERELERVLTRFEEDSLQHRERIVCVVRINNRTLRELYDSRRGEMKNCGAQQQEERYLWCPVAKAELANIATKGFKSLERKPLYMANAAWALEKAEDMERRGEPVVQPFVAEAKPAAVEASAPTVVEAPASTATSAITVVPSTMDSRSGAASSISAQEPTSSRFKLPSFRVPSLFSALPSLFSPGRHKREDTPMPSASAWPRGLPGTEATGKGCALLLCRVAPGTMQLGRIGGEVSKAHSIMDMELVRESSEKRRAAAAAAGRFVPHIIREAAEDPAWEAKGMYASDLVMELQCAAAQAYPEYIVHFA</sequence>
<dbReference type="Gene3D" id="3.90.228.10">
    <property type="match status" value="1"/>
</dbReference>
<name>D8U5R1_VOLCA</name>
<dbReference type="EMBL" id="GL378360">
    <property type="protein sequence ID" value="EFJ44965.1"/>
    <property type="molecule type" value="Genomic_DNA"/>
</dbReference>
<feature type="region of interest" description="Disordered" evidence="1">
    <location>
        <begin position="259"/>
        <end position="278"/>
    </location>
</feature>
<proteinExistence type="predicted"/>
<organism evidence="3">
    <name type="scientific">Volvox carteri f. nagariensis</name>
    <dbReference type="NCBI Taxonomy" id="3068"/>
    <lineage>
        <taxon>Eukaryota</taxon>
        <taxon>Viridiplantae</taxon>
        <taxon>Chlorophyta</taxon>
        <taxon>core chlorophytes</taxon>
        <taxon>Chlorophyceae</taxon>
        <taxon>CS clade</taxon>
        <taxon>Chlamydomonadales</taxon>
        <taxon>Volvocaceae</taxon>
        <taxon>Volvox</taxon>
    </lineage>
</organism>
<dbReference type="RefSeq" id="XP_002953936.1">
    <property type="nucleotide sequence ID" value="XM_002953890.1"/>
</dbReference>
<dbReference type="KEGG" id="vcn:VOLCADRAFT_94781"/>
<dbReference type="Proteomes" id="UP000001058">
    <property type="component" value="Unassembled WGS sequence"/>
</dbReference>
<dbReference type="OrthoDB" id="561821at2759"/>
<dbReference type="GeneID" id="9617028"/>
<evidence type="ECO:0000313" key="2">
    <source>
        <dbReference type="EMBL" id="EFJ44965.1"/>
    </source>
</evidence>
<protein>
    <submittedName>
        <fullName evidence="2">Uncharacterized protein</fullName>
    </submittedName>
</protein>
<evidence type="ECO:0000313" key="3">
    <source>
        <dbReference type="Proteomes" id="UP000001058"/>
    </source>
</evidence>
<evidence type="ECO:0000256" key="1">
    <source>
        <dbReference type="SAM" id="MobiDB-lite"/>
    </source>
</evidence>
<dbReference type="AlphaFoldDB" id="D8U5R1"/>
<accession>D8U5R1</accession>